<keyword evidence="3" id="KW-1185">Reference proteome</keyword>
<organism evidence="2 3">
    <name type="scientific">Aegilops tauschii subsp. strangulata</name>
    <name type="common">Goatgrass</name>
    <dbReference type="NCBI Taxonomy" id="200361"/>
    <lineage>
        <taxon>Eukaryota</taxon>
        <taxon>Viridiplantae</taxon>
        <taxon>Streptophyta</taxon>
        <taxon>Embryophyta</taxon>
        <taxon>Tracheophyta</taxon>
        <taxon>Spermatophyta</taxon>
        <taxon>Magnoliopsida</taxon>
        <taxon>Liliopsida</taxon>
        <taxon>Poales</taxon>
        <taxon>Poaceae</taxon>
        <taxon>BOP clade</taxon>
        <taxon>Pooideae</taxon>
        <taxon>Triticodae</taxon>
        <taxon>Triticeae</taxon>
        <taxon>Triticinae</taxon>
        <taxon>Aegilops</taxon>
    </lineage>
</organism>
<reference evidence="3" key="1">
    <citation type="journal article" date="2014" name="Science">
        <title>Ancient hybridizations among the ancestral genomes of bread wheat.</title>
        <authorList>
            <consortium name="International Wheat Genome Sequencing Consortium,"/>
            <person name="Marcussen T."/>
            <person name="Sandve S.R."/>
            <person name="Heier L."/>
            <person name="Spannagl M."/>
            <person name="Pfeifer M."/>
            <person name="Jakobsen K.S."/>
            <person name="Wulff B.B."/>
            <person name="Steuernagel B."/>
            <person name="Mayer K.F."/>
            <person name="Olsen O.A."/>
        </authorList>
    </citation>
    <scope>NUCLEOTIDE SEQUENCE [LARGE SCALE GENOMIC DNA]</scope>
    <source>
        <strain evidence="3">cv. AL8/78</strain>
    </source>
</reference>
<dbReference type="EnsemblPlants" id="AET3Gv20284800.1">
    <property type="protein sequence ID" value="AET3Gv20284800.1"/>
    <property type="gene ID" value="AET3Gv20284800"/>
</dbReference>
<proteinExistence type="predicted"/>
<feature type="region of interest" description="Disordered" evidence="1">
    <location>
        <begin position="93"/>
        <end position="116"/>
    </location>
</feature>
<evidence type="ECO:0000313" key="3">
    <source>
        <dbReference type="Proteomes" id="UP000015105"/>
    </source>
</evidence>
<name>A0A453EBI0_AEGTS</name>
<reference evidence="3" key="2">
    <citation type="journal article" date="2017" name="Nat. Plants">
        <title>The Aegilops tauschii genome reveals multiple impacts of transposons.</title>
        <authorList>
            <person name="Zhao G."/>
            <person name="Zou C."/>
            <person name="Li K."/>
            <person name="Wang K."/>
            <person name="Li T."/>
            <person name="Gao L."/>
            <person name="Zhang X."/>
            <person name="Wang H."/>
            <person name="Yang Z."/>
            <person name="Liu X."/>
            <person name="Jiang W."/>
            <person name="Mao L."/>
            <person name="Kong X."/>
            <person name="Jiao Y."/>
            <person name="Jia J."/>
        </authorList>
    </citation>
    <scope>NUCLEOTIDE SEQUENCE [LARGE SCALE GENOMIC DNA]</scope>
    <source>
        <strain evidence="3">cv. AL8/78</strain>
    </source>
</reference>
<sequence>RAAVLSCDLAAAALRSAPPRLPRIRSRIRIRRRRSGQMRPSWITRTPSPPAPRIRRPSWIRIPRMPTPPRIHCHAQLGPEPRRARLSPLPRAPFVSRLEEPRRQPPPTHIGVKLFS</sequence>
<reference evidence="2" key="4">
    <citation type="submission" date="2019-03" db="UniProtKB">
        <authorList>
            <consortium name="EnsemblPlants"/>
        </authorList>
    </citation>
    <scope>IDENTIFICATION</scope>
</reference>
<protein>
    <submittedName>
        <fullName evidence="2">Uncharacterized protein</fullName>
    </submittedName>
</protein>
<reference evidence="2" key="3">
    <citation type="journal article" date="2017" name="Nature">
        <title>Genome sequence of the progenitor of the wheat D genome Aegilops tauschii.</title>
        <authorList>
            <person name="Luo M.C."/>
            <person name="Gu Y.Q."/>
            <person name="Puiu D."/>
            <person name="Wang H."/>
            <person name="Twardziok S.O."/>
            <person name="Deal K.R."/>
            <person name="Huo N."/>
            <person name="Zhu T."/>
            <person name="Wang L."/>
            <person name="Wang Y."/>
            <person name="McGuire P.E."/>
            <person name="Liu S."/>
            <person name="Long H."/>
            <person name="Ramasamy R.K."/>
            <person name="Rodriguez J.C."/>
            <person name="Van S.L."/>
            <person name="Yuan L."/>
            <person name="Wang Z."/>
            <person name="Xia Z."/>
            <person name="Xiao L."/>
            <person name="Anderson O.D."/>
            <person name="Ouyang S."/>
            <person name="Liang Y."/>
            <person name="Zimin A.V."/>
            <person name="Pertea G."/>
            <person name="Qi P."/>
            <person name="Bennetzen J.L."/>
            <person name="Dai X."/>
            <person name="Dawson M.W."/>
            <person name="Muller H.G."/>
            <person name="Kugler K."/>
            <person name="Rivarola-Duarte L."/>
            <person name="Spannagl M."/>
            <person name="Mayer K.F.X."/>
            <person name="Lu F.H."/>
            <person name="Bevan M.W."/>
            <person name="Leroy P."/>
            <person name="Li P."/>
            <person name="You F.M."/>
            <person name="Sun Q."/>
            <person name="Liu Z."/>
            <person name="Lyons E."/>
            <person name="Wicker T."/>
            <person name="Salzberg S.L."/>
            <person name="Devos K.M."/>
            <person name="Dvorak J."/>
        </authorList>
    </citation>
    <scope>NUCLEOTIDE SEQUENCE [LARGE SCALE GENOMIC DNA]</scope>
    <source>
        <strain evidence="2">cv. AL8/78</strain>
    </source>
</reference>
<dbReference type="AlphaFoldDB" id="A0A453EBI0"/>
<reference evidence="2" key="5">
    <citation type="journal article" date="2021" name="G3 (Bethesda)">
        <title>Aegilops tauschii genome assembly Aet v5.0 features greater sequence contiguity and improved annotation.</title>
        <authorList>
            <person name="Wang L."/>
            <person name="Zhu T."/>
            <person name="Rodriguez J.C."/>
            <person name="Deal K.R."/>
            <person name="Dubcovsky J."/>
            <person name="McGuire P.E."/>
            <person name="Lux T."/>
            <person name="Spannagl M."/>
            <person name="Mayer K.F.X."/>
            <person name="Baldrich P."/>
            <person name="Meyers B.C."/>
            <person name="Huo N."/>
            <person name="Gu Y.Q."/>
            <person name="Zhou H."/>
            <person name="Devos K.M."/>
            <person name="Bennetzen J.L."/>
            <person name="Unver T."/>
            <person name="Budak H."/>
            <person name="Gulick P.J."/>
            <person name="Galiba G."/>
            <person name="Kalapos B."/>
            <person name="Nelson D.R."/>
            <person name="Li P."/>
            <person name="You F.M."/>
            <person name="Luo M.C."/>
            <person name="Dvorak J."/>
        </authorList>
    </citation>
    <scope>NUCLEOTIDE SEQUENCE [LARGE SCALE GENOMIC DNA]</scope>
    <source>
        <strain evidence="2">cv. AL8/78</strain>
    </source>
</reference>
<evidence type="ECO:0000256" key="1">
    <source>
        <dbReference type="SAM" id="MobiDB-lite"/>
    </source>
</evidence>
<dbReference type="Proteomes" id="UP000015105">
    <property type="component" value="Chromosome 3D"/>
</dbReference>
<accession>A0A453EBI0</accession>
<dbReference type="Gramene" id="AET3Gv20284800.1">
    <property type="protein sequence ID" value="AET3Gv20284800.1"/>
    <property type="gene ID" value="AET3Gv20284800"/>
</dbReference>
<evidence type="ECO:0000313" key="2">
    <source>
        <dbReference type="EnsemblPlants" id="AET3Gv20284800.1"/>
    </source>
</evidence>
<feature type="region of interest" description="Disordered" evidence="1">
    <location>
        <begin position="32"/>
        <end position="56"/>
    </location>
</feature>